<comment type="caution">
    <text evidence="1">The sequence shown here is derived from an EMBL/GenBank/DDBJ whole genome shotgun (WGS) entry which is preliminary data.</text>
</comment>
<dbReference type="AlphaFoldDB" id="A0A8H6U4Y0"/>
<gene>
    <name evidence="1" type="ORF">CPLU01_00894</name>
</gene>
<name>A0A8H6U4Y0_9PEZI</name>
<organism evidence="1 2">
    <name type="scientific">Colletotrichum plurivorum</name>
    <dbReference type="NCBI Taxonomy" id="2175906"/>
    <lineage>
        <taxon>Eukaryota</taxon>
        <taxon>Fungi</taxon>
        <taxon>Dikarya</taxon>
        <taxon>Ascomycota</taxon>
        <taxon>Pezizomycotina</taxon>
        <taxon>Sordariomycetes</taxon>
        <taxon>Hypocreomycetidae</taxon>
        <taxon>Glomerellales</taxon>
        <taxon>Glomerellaceae</taxon>
        <taxon>Colletotrichum</taxon>
        <taxon>Colletotrichum orchidearum species complex</taxon>
    </lineage>
</organism>
<dbReference type="Proteomes" id="UP000654918">
    <property type="component" value="Unassembled WGS sequence"/>
</dbReference>
<protein>
    <submittedName>
        <fullName evidence="1">Uncharacterized protein</fullName>
    </submittedName>
</protein>
<accession>A0A8H6U4Y0</accession>
<proteinExistence type="predicted"/>
<dbReference type="EMBL" id="WIGO01000005">
    <property type="protein sequence ID" value="KAF6840898.1"/>
    <property type="molecule type" value="Genomic_DNA"/>
</dbReference>
<reference evidence="1" key="1">
    <citation type="journal article" date="2020" name="Phytopathology">
        <title>Genome Sequence Resources of Colletotrichum truncatum, C. plurivorum, C. musicola, and C. sojae: Four Species Pathogenic to Soybean (Glycine max).</title>
        <authorList>
            <person name="Rogerio F."/>
            <person name="Boufleur T.R."/>
            <person name="Ciampi-Guillardi M."/>
            <person name="Sukno S.A."/>
            <person name="Thon M.R."/>
            <person name="Massola Junior N.S."/>
            <person name="Baroncelli R."/>
        </authorList>
    </citation>
    <scope>NUCLEOTIDE SEQUENCE</scope>
    <source>
        <strain evidence="1">LFN00145</strain>
    </source>
</reference>
<evidence type="ECO:0000313" key="1">
    <source>
        <dbReference type="EMBL" id="KAF6840898.1"/>
    </source>
</evidence>
<evidence type="ECO:0000313" key="2">
    <source>
        <dbReference type="Proteomes" id="UP000654918"/>
    </source>
</evidence>
<sequence>MQDSWLRSQPFEEATAWAAKIASRRFIPTNARLAHRVPNVHAQLVRCSSALDQATVIQTPAMAALVVGAQHRGVLLSTLTPTLIGRRMASKSVK</sequence>
<keyword evidence="2" id="KW-1185">Reference proteome</keyword>